<dbReference type="CDD" id="cd01127">
    <property type="entry name" value="TrwB_TraG_TraD_VirD4"/>
    <property type="match status" value="1"/>
</dbReference>
<evidence type="ECO:0000256" key="5">
    <source>
        <dbReference type="ARBA" id="ARBA00023136"/>
    </source>
</evidence>
<dbReference type="InterPro" id="IPR051539">
    <property type="entry name" value="T4SS-coupling_protein"/>
</dbReference>
<protein>
    <submittedName>
        <fullName evidence="9">Type VI secretion protein</fullName>
    </submittedName>
</protein>
<evidence type="ECO:0000256" key="4">
    <source>
        <dbReference type="ARBA" id="ARBA00022989"/>
    </source>
</evidence>
<dbReference type="Pfam" id="PF10412">
    <property type="entry name" value="TrwB_AAD_bind"/>
    <property type="match status" value="1"/>
</dbReference>
<feature type="region of interest" description="Disordered" evidence="6">
    <location>
        <begin position="426"/>
        <end position="468"/>
    </location>
</feature>
<dbReference type="InterPro" id="IPR027417">
    <property type="entry name" value="P-loop_NTPase"/>
</dbReference>
<feature type="domain" description="Type IV secretion system coupling protein TraD DNA-binding" evidence="8">
    <location>
        <begin position="120"/>
        <end position="501"/>
    </location>
</feature>
<dbReference type="OrthoDB" id="9803543at2"/>
<evidence type="ECO:0000256" key="7">
    <source>
        <dbReference type="SAM" id="Phobius"/>
    </source>
</evidence>
<dbReference type="PANTHER" id="PTHR37937:SF1">
    <property type="entry name" value="CONJUGATIVE TRANSFER: DNA TRANSPORT"/>
    <property type="match status" value="1"/>
</dbReference>
<name>A0A1W6YUG2_9BORD</name>
<dbReference type="Proteomes" id="UP000194151">
    <property type="component" value="Chromosome"/>
</dbReference>
<keyword evidence="10" id="KW-1185">Reference proteome</keyword>
<keyword evidence="2" id="KW-1003">Cell membrane</keyword>
<evidence type="ECO:0000313" key="10">
    <source>
        <dbReference type="Proteomes" id="UP000194151"/>
    </source>
</evidence>
<dbReference type="STRING" id="1416806.CAL12_20290"/>
<dbReference type="AlphaFoldDB" id="A0A1W6YUG2"/>
<proteinExistence type="predicted"/>
<feature type="transmembrane region" description="Helical" evidence="7">
    <location>
        <begin position="60"/>
        <end position="79"/>
    </location>
</feature>
<keyword evidence="5 7" id="KW-0472">Membrane</keyword>
<organism evidence="9 10">
    <name type="scientific">Bordetella genomosp. 8</name>
    <dbReference type="NCBI Taxonomy" id="1416806"/>
    <lineage>
        <taxon>Bacteria</taxon>
        <taxon>Pseudomonadati</taxon>
        <taxon>Pseudomonadota</taxon>
        <taxon>Betaproteobacteria</taxon>
        <taxon>Burkholderiales</taxon>
        <taxon>Alcaligenaceae</taxon>
        <taxon>Bordetella</taxon>
    </lineage>
</organism>
<feature type="region of interest" description="Disordered" evidence="6">
    <location>
        <begin position="521"/>
        <end position="573"/>
    </location>
</feature>
<feature type="transmembrane region" description="Helical" evidence="7">
    <location>
        <begin position="20"/>
        <end position="40"/>
    </location>
</feature>
<evidence type="ECO:0000256" key="3">
    <source>
        <dbReference type="ARBA" id="ARBA00022692"/>
    </source>
</evidence>
<evidence type="ECO:0000259" key="8">
    <source>
        <dbReference type="Pfam" id="PF10412"/>
    </source>
</evidence>
<evidence type="ECO:0000256" key="6">
    <source>
        <dbReference type="SAM" id="MobiDB-lite"/>
    </source>
</evidence>
<evidence type="ECO:0000256" key="2">
    <source>
        <dbReference type="ARBA" id="ARBA00022475"/>
    </source>
</evidence>
<dbReference type="SUPFAM" id="SSF52540">
    <property type="entry name" value="P-loop containing nucleoside triphosphate hydrolases"/>
    <property type="match status" value="1"/>
</dbReference>
<sequence>MSSRIGMAPDIRRRIIKFALIFFPLVAWFGAARFLFGLTFNQIDWRVVSAWLLATPHHSGLIAAPIIGLLLAIALAFSLRRHAKSDGYDGAGYKKHIRGTEVVPLKKLRKLCTEPHKLQVDIAGVPMPTSVENLHLLLNGATGSGKSVLLRALVFSALKRGDRMIIVDPNGDLYSKFGRPDDVILNPYDARSEGWSFFNEVRAEYDWKRLALSVVPLGGDANAEEWNSFGRLLLREAARKLYELGTPDIQELFRWCTIASDKDLRTFLSGTLAESLFAGSSEASKALTSARFVLSNKLSEHMSMPPGKFSVRDWMDSGTGSIFITWREDMKHAMKPLLSAWVDVFCSHLLSMPEDQARRWWLTIDELASLEKLASLEDFLTKGRKNGGRALAGLQSVSQLDDIYGKQMSQTLRASFRSLVVLGGSKTDPETAEEMSKALGEHEVARPEYTDSRNPGSSRSTSERLVRSTERVVTAAQIQALPDLTGYVAFAGDRPISKFLLTPQNFVNRLPAFVEAKRAGAHGAANTPGEGPRAWSIDDFPEDPTQQGGPDGNQPAEPTRAGRLATLAQAGHR</sequence>
<feature type="compositionally biased region" description="Basic and acidic residues" evidence="6">
    <location>
        <begin position="434"/>
        <end position="451"/>
    </location>
</feature>
<dbReference type="PANTHER" id="PTHR37937">
    <property type="entry name" value="CONJUGATIVE TRANSFER: DNA TRANSPORT"/>
    <property type="match status" value="1"/>
</dbReference>
<dbReference type="EMBL" id="CP021108">
    <property type="protein sequence ID" value="ARP84651.1"/>
    <property type="molecule type" value="Genomic_DNA"/>
</dbReference>
<evidence type="ECO:0000256" key="1">
    <source>
        <dbReference type="ARBA" id="ARBA00004651"/>
    </source>
</evidence>
<dbReference type="GO" id="GO:0005886">
    <property type="term" value="C:plasma membrane"/>
    <property type="evidence" value="ECO:0007669"/>
    <property type="project" value="UniProtKB-SubCell"/>
</dbReference>
<evidence type="ECO:0000313" key="9">
    <source>
        <dbReference type="EMBL" id="ARP84651.1"/>
    </source>
</evidence>
<comment type="subcellular location">
    <subcellularLocation>
        <location evidence="1">Cell membrane</location>
        <topology evidence="1">Multi-pass membrane protein</topology>
    </subcellularLocation>
</comment>
<gene>
    <name evidence="9" type="ORF">CAL12_20290</name>
</gene>
<dbReference type="Gene3D" id="3.40.50.300">
    <property type="entry name" value="P-loop containing nucleotide triphosphate hydrolases"/>
    <property type="match status" value="2"/>
</dbReference>
<accession>A0A1W6YUG2</accession>
<reference evidence="9 10" key="1">
    <citation type="submission" date="2017-05" db="EMBL/GenBank/DDBJ databases">
        <title>Complete and WGS of Bordetella genogroups.</title>
        <authorList>
            <person name="Spilker T."/>
            <person name="LiPuma J."/>
        </authorList>
    </citation>
    <scope>NUCLEOTIDE SEQUENCE [LARGE SCALE GENOMIC DNA]</scope>
    <source>
        <strain evidence="9 10">AU19157</strain>
    </source>
</reference>
<keyword evidence="4 7" id="KW-1133">Transmembrane helix</keyword>
<keyword evidence="3 7" id="KW-0812">Transmembrane</keyword>
<dbReference type="KEGG" id="bgv:CAL12_20290"/>
<dbReference type="InterPro" id="IPR019476">
    <property type="entry name" value="T4SS_TraD_DNA-bd"/>
</dbReference>